<evidence type="ECO:0000313" key="3">
    <source>
        <dbReference type="EMBL" id="MCL6284151.1"/>
    </source>
</evidence>
<comment type="caution">
    <text evidence="3">The sequence shown here is derived from an EMBL/GenBank/DDBJ whole genome shotgun (WGS) entry which is preliminary data.</text>
</comment>
<evidence type="ECO:0000256" key="1">
    <source>
        <dbReference type="SAM" id="MobiDB-lite"/>
    </source>
</evidence>
<dbReference type="InterPro" id="IPR001054">
    <property type="entry name" value="A/G_cyclase"/>
</dbReference>
<keyword evidence="4" id="KW-1185">Reference proteome</keyword>
<dbReference type="PROSITE" id="PS50125">
    <property type="entry name" value="GUANYLATE_CYCLASE_2"/>
    <property type="match status" value="1"/>
</dbReference>
<dbReference type="Gene3D" id="3.30.70.1230">
    <property type="entry name" value="Nucleotide cyclase"/>
    <property type="match status" value="1"/>
</dbReference>
<dbReference type="PANTHER" id="PTHR43081:SF19">
    <property type="entry name" value="PH-SENSITIVE ADENYLATE CYCLASE RV1264"/>
    <property type="match status" value="1"/>
</dbReference>
<evidence type="ECO:0000313" key="4">
    <source>
        <dbReference type="Proteomes" id="UP001203880"/>
    </source>
</evidence>
<sequence length="189" mass="20757">MVGYARLVRAEEEATLAALRRLRKELIEPKIELHHGRIVKLMGDGILAEFSSVVSAVACSVEVQRLLAARDACEAQIVFRIGVNVDDVVIDGDDILGDGVNVAARLEALADPGGICISDVVYEQVRDRFDLIFRDIGKQKIKNINRPVQAWKWPAYIAVTDHEPDEIGNPQAPAGKPSFDTWNAATRTA</sequence>
<feature type="compositionally biased region" description="Polar residues" evidence="1">
    <location>
        <begin position="180"/>
        <end position="189"/>
    </location>
</feature>
<gene>
    <name evidence="3" type="ORF">M3P21_11505</name>
</gene>
<accession>A0ABT0Q2U1</accession>
<dbReference type="CDD" id="cd07302">
    <property type="entry name" value="CHD"/>
    <property type="match status" value="1"/>
</dbReference>
<dbReference type="Pfam" id="PF00211">
    <property type="entry name" value="Guanylate_cyc"/>
    <property type="match status" value="1"/>
</dbReference>
<dbReference type="EMBL" id="JAMFMB010000013">
    <property type="protein sequence ID" value="MCL6284151.1"/>
    <property type="molecule type" value="Genomic_DNA"/>
</dbReference>
<dbReference type="Proteomes" id="UP001203880">
    <property type="component" value="Unassembled WGS sequence"/>
</dbReference>
<dbReference type="InterPro" id="IPR029787">
    <property type="entry name" value="Nucleotide_cyclase"/>
</dbReference>
<name>A0ABT0Q2U1_9RHOB</name>
<evidence type="ECO:0000259" key="2">
    <source>
        <dbReference type="PROSITE" id="PS50125"/>
    </source>
</evidence>
<dbReference type="InterPro" id="IPR050697">
    <property type="entry name" value="Adenylyl/Guanylyl_Cyclase_3/4"/>
</dbReference>
<protein>
    <submittedName>
        <fullName evidence="3">Adenylate/guanylate cyclase domain-containing protein</fullName>
    </submittedName>
</protein>
<dbReference type="PANTHER" id="PTHR43081">
    <property type="entry name" value="ADENYLATE CYCLASE, TERMINAL-DIFFERENTIATION SPECIFIC-RELATED"/>
    <property type="match status" value="1"/>
</dbReference>
<feature type="region of interest" description="Disordered" evidence="1">
    <location>
        <begin position="164"/>
        <end position="189"/>
    </location>
</feature>
<organism evidence="3 4">
    <name type="scientific">Ruegeria spongiae</name>
    <dbReference type="NCBI Taxonomy" id="2942209"/>
    <lineage>
        <taxon>Bacteria</taxon>
        <taxon>Pseudomonadati</taxon>
        <taxon>Pseudomonadota</taxon>
        <taxon>Alphaproteobacteria</taxon>
        <taxon>Rhodobacterales</taxon>
        <taxon>Roseobacteraceae</taxon>
        <taxon>Ruegeria</taxon>
    </lineage>
</organism>
<reference evidence="3" key="1">
    <citation type="submission" date="2022-05" db="EMBL/GenBank/DDBJ databases">
        <authorList>
            <person name="Park J.-S."/>
        </authorList>
    </citation>
    <scope>NUCLEOTIDE SEQUENCE</scope>
    <source>
        <strain evidence="3">2012CJ41-6</strain>
    </source>
</reference>
<proteinExistence type="predicted"/>
<dbReference type="SUPFAM" id="SSF55073">
    <property type="entry name" value="Nucleotide cyclase"/>
    <property type="match status" value="1"/>
</dbReference>
<feature type="domain" description="Guanylate cyclase" evidence="2">
    <location>
        <begin position="1"/>
        <end position="107"/>
    </location>
</feature>